<name>A0A9D4ZQA5_ADICA</name>
<sequence>MAGRGRLPPPMFPARGPIVGGGLRAGPGGFGPGIHPGLDSIPPQLLVEEKLATQHAEIQRLLTENQRLAATHVALRQELASAQQEVQKLQQVLGGVQAEKDQHFRALADRTSKMEAELRALEPLKVELQRAQTEAQKLAGSRQELSGQVQQLTQEMHRLRSDAQLLPSLKLEIDGFRQEIQRARTAFEFEKKANTELLEQRTAMEKNLVSMAREVEKLRAELTNFEKKTRTGGYGGAYGPESGYGSVPSYGEGYGMGQIGAGADNDAKGRCPPLNLDAEAGCNATYAGYCLVWTLVKNVIYSRPMGHTFVEFSADI</sequence>
<evidence type="ECO:0000256" key="4">
    <source>
        <dbReference type="ARBA" id="ARBA00023054"/>
    </source>
</evidence>
<evidence type="ECO:0000313" key="7">
    <source>
        <dbReference type="EMBL" id="KAI5081971.1"/>
    </source>
</evidence>
<evidence type="ECO:0000256" key="1">
    <source>
        <dbReference type="ARBA" id="ARBA00005405"/>
    </source>
</evidence>
<keyword evidence="5" id="KW-0287">Flowering</keyword>
<dbReference type="PANTHER" id="PTHR33405">
    <property type="entry name" value="PROTEIN FLX-LIKE 2"/>
    <property type="match status" value="1"/>
</dbReference>
<evidence type="ECO:0000256" key="5">
    <source>
        <dbReference type="ARBA" id="ARBA00023089"/>
    </source>
</evidence>
<dbReference type="InterPro" id="IPR040353">
    <property type="entry name" value="FLX/FLX-like"/>
</dbReference>
<dbReference type="PANTHER" id="PTHR33405:SF4">
    <property type="entry name" value="PROTEIN FLX-LIKE 2"/>
    <property type="match status" value="1"/>
</dbReference>
<keyword evidence="4 6" id="KW-0175">Coiled coil</keyword>
<feature type="coiled-coil region" evidence="6">
    <location>
        <begin position="58"/>
        <end position="99"/>
    </location>
</feature>
<evidence type="ECO:0000313" key="8">
    <source>
        <dbReference type="Proteomes" id="UP000886520"/>
    </source>
</evidence>
<gene>
    <name evidence="7" type="ORF">GOP47_0001714</name>
</gene>
<proteinExistence type="inferred from homology"/>
<dbReference type="Proteomes" id="UP000886520">
    <property type="component" value="Chromosome 2"/>
</dbReference>
<protein>
    <submittedName>
        <fullName evidence="7">Uncharacterized protein</fullName>
    </submittedName>
</protein>
<evidence type="ECO:0000256" key="6">
    <source>
        <dbReference type="SAM" id="Coils"/>
    </source>
</evidence>
<comment type="caution">
    <text evidence="7">The sequence shown here is derived from an EMBL/GenBank/DDBJ whole genome shotgun (WGS) entry which is preliminary data.</text>
</comment>
<reference evidence="7" key="1">
    <citation type="submission" date="2021-01" db="EMBL/GenBank/DDBJ databases">
        <title>Adiantum capillus-veneris genome.</title>
        <authorList>
            <person name="Fang Y."/>
            <person name="Liao Q."/>
        </authorList>
    </citation>
    <scope>NUCLEOTIDE SEQUENCE</scope>
    <source>
        <strain evidence="7">H3</strain>
        <tissue evidence="7">Leaf</tissue>
    </source>
</reference>
<evidence type="ECO:0000256" key="3">
    <source>
        <dbReference type="ARBA" id="ARBA00022782"/>
    </source>
</evidence>
<dbReference type="GO" id="GO:0030154">
    <property type="term" value="P:cell differentiation"/>
    <property type="evidence" value="ECO:0007669"/>
    <property type="project" value="UniProtKB-KW"/>
</dbReference>
<dbReference type="AlphaFoldDB" id="A0A9D4ZQA5"/>
<organism evidence="7 8">
    <name type="scientific">Adiantum capillus-veneris</name>
    <name type="common">Maidenhair fern</name>
    <dbReference type="NCBI Taxonomy" id="13818"/>
    <lineage>
        <taxon>Eukaryota</taxon>
        <taxon>Viridiplantae</taxon>
        <taxon>Streptophyta</taxon>
        <taxon>Embryophyta</taxon>
        <taxon>Tracheophyta</taxon>
        <taxon>Polypodiopsida</taxon>
        <taxon>Polypodiidae</taxon>
        <taxon>Polypodiales</taxon>
        <taxon>Pteridineae</taxon>
        <taxon>Pteridaceae</taxon>
        <taxon>Vittarioideae</taxon>
        <taxon>Adiantum</taxon>
    </lineage>
</organism>
<comment type="similarity">
    <text evidence="1">Belongs to the FLX family.</text>
</comment>
<dbReference type="OrthoDB" id="2018286at2759"/>
<accession>A0A9D4ZQA5</accession>
<feature type="coiled-coil region" evidence="6">
    <location>
        <begin position="194"/>
        <end position="228"/>
    </location>
</feature>
<keyword evidence="2" id="KW-0217">Developmental protein</keyword>
<evidence type="ECO:0000256" key="2">
    <source>
        <dbReference type="ARBA" id="ARBA00022473"/>
    </source>
</evidence>
<keyword evidence="3" id="KW-0221">Differentiation</keyword>
<feature type="coiled-coil region" evidence="6">
    <location>
        <begin position="128"/>
        <end position="162"/>
    </location>
</feature>
<dbReference type="EMBL" id="JABFUD020000003">
    <property type="protein sequence ID" value="KAI5081971.1"/>
    <property type="molecule type" value="Genomic_DNA"/>
</dbReference>
<keyword evidence="8" id="KW-1185">Reference proteome</keyword>